<geneLocation type="plasmid" evidence="2">
    <name>pac1084_1</name>
</geneLocation>
<evidence type="ECO:0000313" key="1">
    <source>
        <dbReference type="EMBL" id="AQT06529.1"/>
    </source>
</evidence>
<dbReference type="AlphaFoldDB" id="A0A1U9LJK7"/>
<dbReference type="RefSeq" id="WP_077932156.1">
    <property type="nucleotide sequence ID" value="NZ_CP014688.1"/>
</dbReference>
<dbReference type="KEGG" id="aper:A0U91_16100"/>
<organism evidence="1 2">
    <name type="scientific">Acetobacter persici</name>
    <dbReference type="NCBI Taxonomy" id="1076596"/>
    <lineage>
        <taxon>Bacteria</taxon>
        <taxon>Pseudomonadati</taxon>
        <taxon>Pseudomonadota</taxon>
        <taxon>Alphaproteobacteria</taxon>
        <taxon>Acetobacterales</taxon>
        <taxon>Acetobacteraceae</taxon>
        <taxon>Acetobacter</taxon>
    </lineage>
</organism>
<accession>A0A1U9LJK7</accession>
<protein>
    <submittedName>
        <fullName evidence="1">Uncharacterized protein</fullName>
    </submittedName>
</protein>
<sequence length="207" mass="22427">MSQPNLTDTSAQALGCLWGYRFDTLGTWKAKNEGVEFPPDAVRDRLPPSATGDCIMWSAPEQMQEVFRGETPKACVEAAIAKGALSSEAIPMILEIERAASQNGFEAPNPQALAVATNLLNNIAINDSNEALPEVQELIDELVHDNSTTADMSSEQASVLNNQGLVAQLSFLASLDLRAEMTKIRSVARDMVAGAPPLEEEYYPFSR</sequence>
<name>A0A1U9LJK7_9PROT</name>
<gene>
    <name evidence="1" type="ORF">A0U91_16100</name>
</gene>
<dbReference type="Proteomes" id="UP000189055">
    <property type="component" value="Plasmid pAC1084_1"/>
</dbReference>
<keyword evidence="1" id="KW-0614">Plasmid</keyword>
<proteinExistence type="predicted"/>
<dbReference type="EMBL" id="CP014688">
    <property type="protein sequence ID" value="AQT06529.1"/>
    <property type="molecule type" value="Genomic_DNA"/>
</dbReference>
<reference evidence="1 2" key="1">
    <citation type="submission" date="2016-03" db="EMBL/GenBank/DDBJ databases">
        <title>Acetic acid bacteria sequencing.</title>
        <authorList>
            <person name="Brandt J."/>
            <person name="Jakob F."/>
            <person name="Vogel R.F."/>
        </authorList>
    </citation>
    <scope>NUCLEOTIDE SEQUENCE [LARGE SCALE GENOMIC DNA]</scope>
    <source>
        <strain evidence="1 2">TMW2.1084</strain>
        <plasmid evidence="2">pac1084_1</plasmid>
    </source>
</reference>
<evidence type="ECO:0000313" key="2">
    <source>
        <dbReference type="Proteomes" id="UP000189055"/>
    </source>
</evidence>